<dbReference type="EMBL" id="JAAGLI010000915">
    <property type="protein sequence ID" value="NEA27396.1"/>
    <property type="molecule type" value="Genomic_DNA"/>
</dbReference>
<dbReference type="Proteomes" id="UP000475532">
    <property type="component" value="Unassembled WGS sequence"/>
</dbReference>
<organism evidence="1 2">
    <name type="scientific">Actinomadura bangladeshensis</name>
    <dbReference type="NCBI Taxonomy" id="453573"/>
    <lineage>
        <taxon>Bacteria</taxon>
        <taxon>Bacillati</taxon>
        <taxon>Actinomycetota</taxon>
        <taxon>Actinomycetes</taxon>
        <taxon>Streptosporangiales</taxon>
        <taxon>Thermomonosporaceae</taxon>
        <taxon>Actinomadura</taxon>
    </lineage>
</organism>
<gene>
    <name evidence="1" type="ORF">G3I70_33600</name>
</gene>
<dbReference type="RefSeq" id="WP_163061843.1">
    <property type="nucleotide sequence ID" value="NZ_JAAGLI010000915.1"/>
</dbReference>
<comment type="caution">
    <text evidence="1">The sequence shown here is derived from an EMBL/GenBank/DDBJ whole genome shotgun (WGS) entry which is preliminary data.</text>
</comment>
<reference evidence="1 2" key="1">
    <citation type="submission" date="2020-01" db="EMBL/GenBank/DDBJ databases">
        <title>Insect and environment-associated Actinomycetes.</title>
        <authorList>
            <person name="Currrie C."/>
            <person name="Chevrette M."/>
            <person name="Carlson C."/>
            <person name="Stubbendieck R."/>
            <person name="Wendt-Pienkowski E."/>
        </authorList>
    </citation>
    <scope>NUCLEOTIDE SEQUENCE [LARGE SCALE GENOMIC DNA]</scope>
    <source>
        <strain evidence="1 2">SID10258</strain>
    </source>
</reference>
<sequence length="119" mass="13244">MADVSERIRRRVGADFSHHVPRVTAALAALTSDVFEREPRDSIYIERIQVAALILAQGHLGKLDEAVALGRRDWRDLLVAAGLGDEGWQELVETELLVEPAPRAWLARTEKPGRQRPGS</sequence>
<evidence type="ECO:0000313" key="1">
    <source>
        <dbReference type="EMBL" id="NEA27396.1"/>
    </source>
</evidence>
<dbReference type="AlphaFoldDB" id="A0A6L9QQM7"/>
<protein>
    <submittedName>
        <fullName evidence="1">Uncharacterized protein</fullName>
    </submittedName>
</protein>
<proteinExistence type="predicted"/>
<accession>A0A6L9QQM7</accession>
<name>A0A6L9QQM7_9ACTN</name>
<evidence type="ECO:0000313" key="2">
    <source>
        <dbReference type="Proteomes" id="UP000475532"/>
    </source>
</evidence>